<gene>
    <name evidence="9" type="ORF">ICC18_12195</name>
</gene>
<feature type="transmembrane region" description="Helical" evidence="7">
    <location>
        <begin position="210"/>
        <end position="229"/>
    </location>
</feature>
<dbReference type="EMBL" id="JACVVD010000003">
    <property type="protein sequence ID" value="MBD0380882.1"/>
    <property type="molecule type" value="Genomic_DNA"/>
</dbReference>
<feature type="transmembrane region" description="Helical" evidence="7">
    <location>
        <begin position="12"/>
        <end position="36"/>
    </location>
</feature>
<dbReference type="InterPro" id="IPR050809">
    <property type="entry name" value="UgpAE/MalFG_permease"/>
</dbReference>
<dbReference type="PROSITE" id="PS50928">
    <property type="entry name" value="ABC_TM1"/>
    <property type="match status" value="1"/>
</dbReference>
<comment type="caution">
    <text evidence="9">The sequence shown here is derived from an EMBL/GenBank/DDBJ whole genome shotgun (WGS) entry which is preliminary data.</text>
</comment>
<feature type="transmembrane region" description="Helical" evidence="7">
    <location>
        <begin position="264"/>
        <end position="284"/>
    </location>
</feature>
<keyword evidence="3" id="KW-1003">Cell membrane</keyword>
<evidence type="ECO:0000313" key="10">
    <source>
        <dbReference type="Proteomes" id="UP000650466"/>
    </source>
</evidence>
<comment type="subcellular location">
    <subcellularLocation>
        <location evidence="1 7">Cell membrane</location>
        <topology evidence="1 7">Multi-pass membrane protein</topology>
    </subcellularLocation>
</comment>
<evidence type="ECO:0000256" key="4">
    <source>
        <dbReference type="ARBA" id="ARBA00022692"/>
    </source>
</evidence>
<proteinExistence type="inferred from homology"/>
<feature type="transmembrane region" description="Helical" evidence="7">
    <location>
        <begin position="159"/>
        <end position="181"/>
    </location>
</feature>
<keyword evidence="10" id="KW-1185">Reference proteome</keyword>
<dbReference type="AlphaFoldDB" id="A0A926KN33"/>
<dbReference type="Pfam" id="PF00528">
    <property type="entry name" value="BPD_transp_1"/>
    <property type="match status" value="1"/>
</dbReference>
<evidence type="ECO:0000256" key="5">
    <source>
        <dbReference type="ARBA" id="ARBA00022989"/>
    </source>
</evidence>
<dbReference type="RefSeq" id="WP_188174631.1">
    <property type="nucleotide sequence ID" value="NZ_JACVVD010000003.1"/>
</dbReference>
<dbReference type="SUPFAM" id="SSF161098">
    <property type="entry name" value="MetI-like"/>
    <property type="match status" value="1"/>
</dbReference>
<keyword evidence="2 7" id="KW-0813">Transport</keyword>
<feature type="transmembrane region" description="Helical" evidence="7">
    <location>
        <begin position="70"/>
        <end position="93"/>
    </location>
</feature>
<dbReference type="PANTHER" id="PTHR43227">
    <property type="entry name" value="BLL4140 PROTEIN"/>
    <property type="match status" value="1"/>
</dbReference>
<dbReference type="CDD" id="cd06261">
    <property type="entry name" value="TM_PBP2"/>
    <property type="match status" value="1"/>
</dbReference>
<name>A0A926KN33_9BACL</name>
<dbReference type="Gene3D" id="1.10.3720.10">
    <property type="entry name" value="MetI-like"/>
    <property type="match status" value="1"/>
</dbReference>
<evidence type="ECO:0000256" key="2">
    <source>
        <dbReference type="ARBA" id="ARBA00022448"/>
    </source>
</evidence>
<dbReference type="InterPro" id="IPR035906">
    <property type="entry name" value="MetI-like_sf"/>
</dbReference>
<evidence type="ECO:0000259" key="8">
    <source>
        <dbReference type="PROSITE" id="PS50928"/>
    </source>
</evidence>
<sequence length="296" mass="32885">MQKVLSNKLAIFLFVFPGILLFILTFLAPIILSGFYSLTDTLGPGTEINMVGLQNFKELFFDDSRFWKSLLNALLLGLGCILLQHPISIFFAIMLDRIGGKAEKVFRTIFFIPCVISVVVISRMWLTIFDPEFGMVNKILDMTGLGFLKHAWLGDTETALGSLLFILIWSGFGWALLFYYAGIKGIPEELYEAAHLDGASGIKLHWKITVPLLSPVIAVQITLAMITALKQMETVFLTTNGGPGDSTQFLAVYLYNKAFSASEYGYANAISILFILVCLIATYVSNKLIRSDVAEY</sequence>
<evidence type="ECO:0000256" key="3">
    <source>
        <dbReference type="ARBA" id="ARBA00022475"/>
    </source>
</evidence>
<keyword evidence="5 7" id="KW-1133">Transmembrane helix</keyword>
<dbReference type="PANTHER" id="PTHR43227:SF11">
    <property type="entry name" value="BLL4140 PROTEIN"/>
    <property type="match status" value="1"/>
</dbReference>
<organism evidence="9 10">
    <name type="scientific">Paenibacillus sedimenti</name>
    <dbReference type="NCBI Taxonomy" id="2770274"/>
    <lineage>
        <taxon>Bacteria</taxon>
        <taxon>Bacillati</taxon>
        <taxon>Bacillota</taxon>
        <taxon>Bacilli</taxon>
        <taxon>Bacillales</taxon>
        <taxon>Paenibacillaceae</taxon>
        <taxon>Paenibacillus</taxon>
    </lineage>
</organism>
<accession>A0A926KN33</accession>
<dbReference type="GO" id="GO:0055085">
    <property type="term" value="P:transmembrane transport"/>
    <property type="evidence" value="ECO:0007669"/>
    <property type="project" value="InterPro"/>
</dbReference>
<keyword evidence="4 7" id="KW-0812">Transmembrane</keyword>
<dbReference type="InterPro" id="IPR000515">
    <property type="entry name" value="MetI-like"/>
</dbReference>
<comment type="similarity">
    <text evidence="7">Belongs to the binding-protein-dependent transport system permease family.</text>
</comment>
<evidence type="ECO:0000256" key="7">
    <source>
        <dbReference type="RuleBase" id="RU363032"/>
    </source>
</evidence>
<reference evidence="9" key="1">
    <citation type="submission" date="2020-09" db="EMBL/GenBank/DDBJ databases">
        <title>Draft Genome Sequence of Paenibacillus sp. WST5.</title>
        <authorList>
            <person name="Bao Z."/>
        </authorList>
    </citation>
    <scope>NUCLEOTIDE SEQUENCE</scope>
    <source>
        <strain evidence="9">WST5</strain>
    </source>
</reference>
<evidence type="ECO:0000256" key="1">
    <source>
        <dbReference type="ARBA" id="ARBA00004651"/>
    </source>
</evidence>
<dbReference type="Proteomes" id="UP000650466">
    <property type="component" value="Unassembled WGS sequence"/>
</dbReference>
<dbReference type="GO" id="GO:0005886">
    <property type="term" value="C:plasma membrane"/>
    <property type="evidence" value="ECO:0007669"/>
    <property type="project" value="UniProtKB-SubCell"/>
</dbReference>
<protein>
    <submittedName>
        <fullName evidence="9">Sugar ABC transporter permease</fullName>
    </submittedName>
</protein>
<evidence type="ECO:0000256" key="6">
    <source>
        <dbReference type="ARBA" id="ARBA00023136"/>
    </source>
</evidence>
<evidence type="ECO:0000313" key="9">
    <source>
        <dbReference type="EMBL" id="MBD0380882.1"/>
    </source>
</evidence>
<keyword evidence="6 7" id="KW-0472">Membrane</keyword>
<feature type="domain" description="ABC transmembrane type-1" evidence="8">
    <location>
        <begin position="70"/>
        <end position="285"/>
    </location>
</feature>
<feature type="transmembrane region" description="Helical" evidence="7">
    <location>
        <begin position="105"/>
        <end position="126"/>
    </location>
</feature>